<organism evidence="11 12">
    <name type="scientific">Candidula unifasciata</name>
    <dbReference type="NCBI Taxonomy" id="100452"/>
    <lineage>
        <taxon>Eukaryota</taxon>
        <taxon>Metazoa</taxon>
        <taxon>Spiralia</taxon>
        <taxon>Lophotrochozoa</taxon>
        <taxon>Mollusca</taxon>
        <taxon>Gastropoda</taxon>
        <taxon>Heterobranchia</taxon>
        <taxon>Euthyneura</taxon>
        <taxon>Panpulmonata</taxon>
        <taxon>Eupulmonata</taxon>
        <taxon>Stylommatophora</taxon>
        <taxon>Helicina</taxon>
        <taxon>Helicoidea</taxon>
        <taxon>Geomitridae</taxon>
        <taxon>Candidula</taxon>
    </lineage>
</organism>
<evidence type="ECO:0000313" key="11">
    <source>
        <dbReference type="EMBL" id="CAG5119300.1"/>
    </source>
</evidence>
<dbReference type="Pfam" id="PF06553">
    <property type="entry name" value="BNIP3"/>
    <property type="match status" value="1"/>
</dbReference>
<keyword evidence="4 10" id="KW-0812">Transmembrane</keyword>
<dbReference type="GO" id="GO:0043065">
    <property type="term" value="P:positive regulation of apoptotic process"/>
    <property type="evidence" value="ECO:0007669"/>
    <property type="project" value="InterPro"/>
</dbReference>
<evidence type="ECO:0000256" key="3">
    <source>
        <dbReference type="ARBA" id="ARBA00007710"/>
    </source>
</evidence>
<evidence type="ECO:0000256" key="5">
    <source>
        <dbReference type="ARBA" id="ARBA00022703"/>
    </source>
</evidence>
<dbReference type="Proteomes" id="UP000678393">
    <property type="component" value="Unassembled WGS sequence"/>
</dbReference>
<evidence type="ECO:0000256" key="6">
    <source>
        <dbReference type="ARBA" id="ARBA00022989"/>
    </source>
</evidence>
<keyword evidence="12" id="KW-1185">Reference proteome</keyword>
<dbReference type="AlphaFoldDB" id="A0A8S3YVU9"/>
<evidence type="ECO:0000256" key="1">
    <source>
        <dbReference type="ARBA" id="ARBA00004167"/>
    </source>
</evidence>
<evidence type="ECO:0000256" key="7">
    <source>
        <dbReference type="ARBA" id="ARBA00023128"/>
    </source>
</evidence>
<dbReference type="PANTHER" id="PTHR15186">
    <property type="entry name" value="RE48077P"/>
    <property type="match status" value="1"/>
</dbReference>
<dbReference type="GO" id="GO:0005634">
    <property type="term" value="C:nucleus"/>
    <property type="evidence" value="ECO:0007669"/>
    <property type="project" value="TreeGrafter"/>
</dbReference>
<evidence type="ECO:0000256" key="9">
    <source>
        <dbReference type="SAM" id="MobiDB-lite"/>
    </source>
</evidence>
<feature type="region of interest" description="Disordered" evidence="9">
    <location>
        <begin position="53"/>
        <end position="89"/>
    </location>
</feature>
<evidence type="ECO:0000256" key="10">
    <source>
        <dbReference type="SAM" id="Phobius"/>
    </source>
</evidence>
<evidence type="ECO:0000256" key="4">
    <source>
        <dbReference type="ARBA" id="ARBA00022692"/>
    </source>
</evidence>
<evidence type="ECO:0000256" key="2">
    <source>
        <dbReference type="ARBA" id="ARBA00004325"/>
    </source>
</evidence>
<comment type="caution">
    <text evidence="11">The sequence shown here is derived from an EMBL/GenBank/DDBJ whole genome shotgun (WGS) entry which is preliminary data.</text>
</comment>
<dbReference type="OrthoDB" id="5857140at2759"/>
<comment type="similarity">
    <text evidence="3">Belongs to the NIP3 family.</text>
</comment>
<dbReference type="GO" id="GO:0042802">
    <property type="term" value="F:identical protein binding"/>
    <property type="evidence" value="ECO:0007669"/>
    <property type="project" value="UniProtKB-ARBA"/>
</dbReference>
<dbReference type="GO" id="GO:0097345">
    <property type="term" value="P:mitochondrial outer membrane permeabilization"/>
    <property type="evidence" value="ECO:0007669"/>
    <property type="project" value="TreeGrafter"/>
</dbReference>
<protein>
    <recommendedName>
        <fullName evidence="13">BCL2/adenovirus E1B 19 kDa protein-interacting protein 3</fullName>
    </recommendedName>
</protein>
<evidence type="ECO:0000313" key="12">
    <source>
        <dbReference type="Proteomes" id="UP000678393"/>
    </source>
</evidence>
<proteinExistence type="inferred from homology"/>
<dbReference type="EMBL" id="CAJHNH020000683">
    <property type="protein sequence ID" value="CAG5119300.1"/>
    <property type="molecule type" value="Genomic_DNA"/>
</dbReference>
<comment type="subcellular location">
    <subcellularLocation>
        <location evidence="1">Membrane</location>
        <topology evidence="1">Single-pass membrane protein</topology>
    </subcellularLocation>
    <subcellularLocation>
        <location evidence="2">Mitochondrion membrane</location>
    </subcellularLocation>
</comment>
<keyword evidence="8 10" id="KW-0472">Membrane</keyword>
<feature type="transmembrane region" description="Helical" evidence="10">
    <location>
        <begin position="153"/>
        <end position="172"/>
    </location>
</feature>
<gene>
    <name evidence="11" type="ORF">CUNI_LOCUS4858</name>
</gene>
<evidence type="ECO:0000256" key="8">
    <source>
        <dbReference type="ARBA" id="ARBA00023136"/>
    </source>
</evidence>
<dbReference type="PANTHER" id="PTHR15186:SF5">
    <property type="entry name" value="BNIP3, ISOFORM A"/>
    <property type="match status" value="1"/>
</dbReference>
<reference evidence="11" key="1">
    <citation type="submission" date="2021-04" db="EMBL/GenBank/DDBJ databases">
        <authorList>
            <consortium name="Molecular Ecology Group"/>
        </authorList>
    </citation>
    <scope>NUCLEOTIDE SEQUENCE</scope>
</reference>
<feature type="compositionally biased region" description="Polar residues" evidence="9">
    <location>
        <begin position="55"/>
        <end position="66"/>
    </location>
</feature>
<keyword evidence="7" id="KW-0496">Mitochondrion</keyword>
<accession>A0A8S3YVU9</accession>
<sequence>MASAIINEKSDDLKNSWVELSCDEHAKEGVEAGNINLTVTCTDSMEKLLFDAQRESATPSRPNSNESSHRGSPKSPASPSTEWPNEEWRSKQDLDTDLVWDWSSRPEVQQSFDKLREKFRHSGSKLSNIPVCSRNAPVTKKTQLFSWANLPNLFLTHACTFFLGAAVVFIYLRKYYGLNGIVQVALD</sequence>
<keyword evidence="5" id="KW-0053">Apoptosis</keyword>
<dbReference type="GO" id="GO:0005741">
    <property type="term" value="C:mitochondrial outer membrane"/>
    <property type="evidence" value="ECO:0007669"/>
    <property type="project" value="TreeGrafter"/>
</dbReference>
<evidence type="ECO:0008006" key="13">
    <source>
        <dbReference type="Google" id="ProtNLM"/>
    </source>
</evidence>
<name>A0A8S3YVU9_9EUPU</name>
<dbReference type="InterPro" id="IPR010548">
    <property type="entry name" value="BNIP3"/>
</dbReference>
<keyword evidence="6 10" id="KW-1133">Transmembrane helix</keyword>